<feature type="region of interest" description="Disordered" evidence="1">
    <location>
        <begin position="1"/>
        <end position="25"/>
    </location>
</feature>
<comment type="caution">
    <text evidence="2">The sequence shown here is derived from an EMBL/GenBank/DDBJ whole genome shotgun (WGS) entry which is preliminary data.</text>
</comment>
<feature type="compositionally biased region" description="Basic and acidic residues" evidence="1">
    <location>
        <begin position="16"/>
        <end position="25"/>
    </location>
</feature>
<proteinExistence type="predicted"/>
<feature type="region of interest" description="Disordered" evidence="1">
    <location>
        <begin position="457"/>
        <end position="536"/>
    </location>
</feature>
<feature type="compositionally biased region" description="Polar residues" evidence="1">
    <location>
        <begin position="158"/>
        <end position="193"/>
    </location>
</feature>
<gene>
    <name evidence="2" type="ORF">C361_07045</name>
</gene>
<feature type="compositionally biased region" description="Polar residues" evidence="1">
    <location>
        <begin position="507"/>
        <end position="519"/>
    </location>
</feature>
<dbReference type="OrthoDB" id="10457031at2759"/>
<dbReference type="AlphaFoldDB" id="A0A854Q1R3"/>
<name>A0A854Q1R3_CRYNE</name>
<dbReference type="EMBL" id="AMKT01000115">
    <property type="protein sequence ID" value="OXG09861.1"/>
    <property type="molecule type" value="Genomic_DNA"/>
</dbReference>
<feature type="region of interest" description="Disordered" evidence="1">
    <location>
        <begin position="42"/>
        <end position="99"/>
    </location>
</feature>
<feature type="region of interest" description="Disordered" evidence="1">
    <location>
        <begin position="120"/>
        <end position="216"/>
    </location>
</feature>
<feature type="compositionally biased region" description="Polar residues" evidence="1">
    <location>
        <begin position="354"/>
        <end position="368"/>
    </location>
</feature>
<feature type="compositionally biased region" description="Low complexity" evidence="1">
    <location>
        <begin position="139"/>
        <end position="157"/>
    </location>
</feature>
<reference evidence="2 3" key="1">
    <citation type="submission" date="2017-06" db="EMBL/GenBank/DDBJ databases">
        <title>Global population genomics of the pathogenic fungus Cryptococcus neoformans var. grubii.</title>
        <authorList>
            <person name="Cuomo C."/>
            <person name="Litvintseva A."/>
            <person name="Chen Y."/>
            <person name="Young S."/>
            <person name="Zeng Q."/>
            <person name="Chapman S."/>
            <person name="Gujja S."/>
            <person name="Saif S."/>
            <person name="Birren B."/>
        </authorList>
    </citation>
    <scope>NUCLEOTIDE SEQUENCE [LARGE SCALE GENOMIC DNA]</scope>
    <source>
        <strain evidence="2 3">Tu259-1</strain>
    </source>
</reference>
<protein>
    <submittedName>
        <fullName evidence="2">Uncharacterized protein</fullName>
    </submittedName>
</protein>
<evidence type="ECO:0000313" key="3">
    <source>
        <dbReference type="Proteomes" id="UP000199727"/>
    </source>
</evidence>
<dbReference type="Proteomes" id="UP000199727">
    <property type="component" value="Unassembled WGS sequence"/>
</dbReference>
<feature type="region of interest" description="Disordered" evidence="1">
    <location>
        <begin position="230"/>
        <end position="249"/>
    </location>
</feature>
<accession>A0A854Q1R3</accession>
<feature type="compositionally biased region" description="Basic and acidic residues" evidence="1">
    <location>
        <begin position="467"/>
        <end position="480"/>
    </location>
</feature>
<organism evidence="2 3">
    <name type="scientific">Cryptococcus neoformans Tu259-1</name>
    <dbReference type="NCBI Taxonomy" id="1230072"/>
    <lineage>
        <taxon>Eukaryota</taxon>
        <taxon>Fungi</taxon>
        <taxon>Dikarya</taxon>
        <taxon>Basidiomycota</taxon>
        <taxon>Agaricomycotina</taxon>
        <taxon>Tremellomycetes</taxon>
        <taxon>Tremellales</taxon>
        <taxon>Cryptococcaceae</taxon>
        <taxon>Cryptococcus</taxon>
        <taxon>Cryptococcus neoformans species complex</taxon>
    </lineage>
</organism>
<feature type="compositionally biased region" description="Basic residues" evidence="1">
    <location>
        <begin position="203"/>
        <end position="216"/>
    </location>
</feature>
<sequence>MISRAPCKQNRVKQQGYKEREPEQKRCSIRISTFIIRKARKSHEMSQHYDPGISTRRSSFGSHRSTPSEAKTPPFELSMGLPPNPAAWRNRPDSAASSAGKLEPPILATIGGTVIRISSNSSTPRIGFRSPTSPNSMELSTGSLLSGPSPPLTRRSTGQSGVSIRSLGRSRNASSVALTRTNTALTGENSLFDHSSDEEKDRKKQKTKQGRMRKRVSQTFKRVSALLFSKTDSEGSASQRPAISYPTSPANTLQPSLVGADNAASVINPHRLFPYETKCENVPYLSAESNTSQVDLAFPLDNPVSEQSNAALWRLEEDEDEPSVSTNTSQPVKMYHDPSKRLFRLEEALTKMTCGTTSPSAKTSNLSSPFAKAGPSTSPPTQHRPVSINSMDTEVTEIVDEESIDEYPNTEALSFEPTIAAYRSYRIFDQSPEVPLSPIRGNIPIVLGGVKMNLRIDDGKTSSGSEDGGRGNKESAKSEASDDLGITLGSANDTPGDLGSLDAVTDSKGNQKGFSTSTGLGKRRSRIPAPLNFMTN</sequence>
<evidence type="ECO:0000313" key="2">
    <source>
        <dbReference type="EMBL" id="OXG09861.1"/>
    </source>
</evidence>
<feature type="region of interest" description="Disordered" evidence="1">
    <location>
        <begin position="354"/>
        <end position="387"/>
    </location>
</feature>
<feature type="compositionally biased region" description="Polar residues" evidence="1">
    <location>
        <begin position="120"/>
        <end position="138"/>
    </location>
</feature>
<feature type="compositionally biased region" description="Polar residues" evidence="1">
    <location>
        <begin position="55"/>
        <end position="69"/>
    </location>
</feature>
<evidence type="ECO:0000256" key="1">
    <source>
        <dbReference type="SAM" id="MobiDB-lite"/>
    </source>
</evidence>
<feature type="compositionally biased region" description="Polar residues" evidence="1">
    <location>
        <begin position="234"/>
        <end position="249"/>
    </location>
</feature>